<feature type="transmembrane region" description="Helical" evidence="1">
    <location>
        <begin position="468"/>
        <end position="487"/>
    </location>
</feature>
<feature type="transmembrane region" description="Helical" evidence="1">
    <location>
        <begin position="363"/>
        <end position="383"/>
    </location>
</feature>
<feature type="transmembrane region" description="Helical" evidence="1">
    <location>
        <begin position="395"/>
        <end position="416"/>
    </location>
</feature>
<feature type="transmembrane region" description="Helical" evidence="1">
    <location>
        <begin position="142"/>
        <end position="160"/>
    </location>
</feature>
<evidence type="ECO:0000313" key="3">
    <source>
        <dbReference type="Proteomes" id="UP000250003"/>
    </source>
</evidence>
<keyword evidence="1" id="KW-0812">Transmembrane</keyword>
<feature type="transmembrane region" description="Helical" evidence="1">
    <location>
        <begin position="212"/>
        <end position="231"/>
    </location>
</feature>
<keyword evidence="3" id="KW-1185">Reference proteome</keyword>
<feature type="transmembrane region" description="Helical" evidence="1">
    <location>
        <begin position="268"/>
        <end position="295"/>
    </location>
</feature>
<feature type="transmembrane region" description="Helical" evidence="1">
    <location>
        <begin position="316"/>
        <end position="343"/>
    </location>
</feature>
<dbReference type="AlphaFoldDB" id="A0A2Z4U969"/>
<evidence type="ECO:0000313" key="2">
    <source>
        <dbReference type="EMBL" id="AWY97586.1"/>
    </source>
</evidence>
<evidence type="ECO:0000256" key="1">
    <source>
        <dbReference type="SAM" id="Phobius"/>
    </source>
</evidence>
<dbReference type="RefSeq" id="WP_111918865.1">
    <property type="nucleotide sequence ID" value="NZ_CP030280.1"/>
</dbReference>
<feature type="transmembrane region" description="Helical" evidence="1">
    <location>
        <begin position="83"/>
        <end position="107"/>
    </location>
</feature>
<reference evidence="3" key="1">
    <citation type="submission" date="2018-06" db="EMBL/GenBank/DDBJ databases">
        <title>Description of Blautia argi sp. nov., a new anaerobic isolated from dog feces.</title>
        <authorList>
            <person name="Chang Y.-H."/>
            <person name="Paek J."/>
            <person name="Shin Y."/>
        </authorList>
    </citation>
    <scope>NUCLEOTIDE SEQUENCE [LARGE SCALE GENOMIC DNA]</scope>
    <source>
        <strain evidence="3">KCTC 15426</strain>
    </source>
</reference>
<keyword evidence="1" id="KW-0472">Membrane</keyword>
<keyword evidence="1" id="KW-1133">Transmembrane helix</keyword>
<accession>A0A2Z4U969</accession>
<feature type="transmembrane region" description="Helical" evidence="1">
    <location>
        <begin position="443"/>
        <end position="461"/>
    </location>
</feature>
<evidence type="ECO:0008006" key="4">
    <source>
        <dbReference type="Google" id="ProtNLM"/>
    </source>
</evidence>
<dbReference type="EMBL" id="CP030280">
    <property type="protein sequence ID" value="AWY97586.1"/>
    <property type="molecule type" value="Genomic_DNA"/>
</dbReference>
<name>A0A2Z4U969_9FIRM</name>
<sequence length="612" mass="71021">MWGKIKRKKYYLIMLAICVIPRIILSSQALPFRTRADEVGTLAGTAYLAGFDWSDLVGETAYYGFGATILFTPLFYIFSNPILIYKLMIGVWGILQAMVGCIAWKLGRKYFRIEQEQNLMFLSIIASYTVVTRNTALFNETPIIVVMWLLIWCLLELLNCEFDYHKKRMITVIFTLILIYSLTLHTRTLIFWLSAAVIQIVYLVTKKRTLFSMRIFLILGIPGYLCVKKLVDILQDIIWLADKKTGLPNTQIAVNGIELIFFPESWQAWLNIIIGQLNTFSLVTGTVVLVGCVWICREYLRVIKNRFRIDAKKVSYFYVLSFAACCFLGTILGQSISEWLGYAVEGMKNGMDNQAYGLKVFTYIRYAGPYLGVIIWGILSYIIKYREDIMNIKTATIVTCFVTHIYWIVCILPYIYHNQVTNEAYLPFGFINNLEDSTRLRTYLAGTIVIIFSVIFFWNMISRKKTKYFLGFYMCFLIYQYCYDGYYQDIMQMKQSFSEVENTYAALQILDRKNELPANILICDSKNSSHQTSYVYQFCFFDKKIITLSDINDKKMSYDKGIIVVNSVEMADLLKQRGYEVYTINSDTEEYLATNTEDIEKILIKANYSVLK</sequence>
<dbReference type="Proteomes" id="UP000250003">
    <property type="component" value="Chromosome"/>
</dbReference>
<dbReference type="KEGG" id="blau:DQQ01_04835"/>
<gene>
    <name evidence="2" type="ORF">DQQ01_04835</name>
</gene>
<proteinExistence type="predicted"/>
<protein>
    <recommendedName>
        <fullName evidence="4">Glycosyltransferase RgtA/B/C/D-like domain-containing protein</fullName>
    </recommendedName>
</protein>
<dbReference type="OrthoDB" id="2049647at2"/>
<organism evidence="2 3">
    <name type="scientific">Blautia argi</name>
    <dbReference type="NCBI Taxonomy" id="1912897"/>
    <lineage>
        <taxon>Bacteria</taxon>
        <taxon>Bacillati</taxon>
        <taxon>Bacillota</taxon>
        <taxon>Clostridia</taxon>
        <taxon>Lachnospirales</taxon>
        <taxon>Lachnospiraceae</taxon>
        <taxon>Blautia</taxon>
    </lineage>
</organism>